<feature type="domain" description="Protein kinase" evidence="6">
    <location>
        <begin position="34"/>
        <end position="365"/>
    </location>
</feature>
<keyword evidence="4" id="KW-0418">Kinase</keyword>
<keyword evidence="5" id="KW-0067">ATP-binding</keyword>
<evidence type="ECO:0000256" key="5">
    <source>
        <dbReference type="ARBA" id="ARBA00022840"/>
    </source>
</evidence>
<dbReference type="GO" id="GO:0005524">
    <property type="term" value="F:ATP binding"/>
    <property type="evidence" value="ECO:0007669"/>
    <property type="project" value="UniProtKB-KW"/>
</dbReference>
<dbReference type="EMBL" id="ML992680">
    <property type="protein sequence ID" value="KAF2210680.1"/>
    <property type="molecule type" value="Genomic_DNA"/>
</dbReference>
<dbReference type="OrthoDB" id="5979581at2759"/>
<sequence>MSSSPARIDEETLSGYQSSNFYPVKLGDVIRDTYTVRAKLGYGGNSTTWLCTDVKNSFKVLKLSTAGDGDSMEARVLKHLQSCAAESQSPGRYCVRRPEDIFTVSANGNRHQCFIFEPLGPSLLEFVSRRPLRSLHIEEVRWMTIYFLHALDFLHAHDVIHTDLKLDNVQLTLPDNEEEILTSFVAAERESPSMVKTNLDGSPVYMSRVMIQDELTFPILCDLGSAKLGKPPHSGMVQALPYRAPEVILGASWDSKIDIWTQGVLTWELVLGERLFGERSPENALEMMLRYLGPPPSSFLQRCSRRNEYFDEDGESGTGSDPIKLEDRVEMETEIPMFFDFLRNMLRWDPNERLSASQLLRHPWMQIE</sequence>
<dbReference type="Pfam" id="PF00069">
    <property type="entry name" value="Pkinase"/>
    <property type="match status" value="2"/>
</dbReference>
<dbReference type="InterPro" id="IPR000719">
    <property type="entry name" value="Prot_kinase_dom"/>
</dbReference>
<dbReference type="Proteomes" id="UP000799539">
    <property type="component" value="Unassembled WGS sequence"/>
</dbReference>
<dbReference type="InterPro" id="IPR011009">
    <property type="entry name" value="Kinase-like_dom_sf"/>
</dbReference>
<dbReference type="PROSITE" id="PS50011">
    <property type="entry name" value="PROTEIN_KINASE_DOM"/>
    <property type="match status" value="1"/>
</dbReference>
<dbReference type="InterPro" id="IPR051175">
    <property type="entry name" value="CLK_kinases"/>
</dbReference>
<organism evidence="7 8">
    <name type="scientific">Cercospora zeae-maydis SCOH1-5</name>
    <dbReference type="NCBI Taxonomy" id="717836"/>
    <lineage>
        <taxon>Eukaryota</taxon>
        <taxon>Fungi</taxon>
        <taxon>Dikarya</taxon>
        <taxon>Ascomycota</taxon>
        <taxon>Pezizomycotina</taxon>
        <taxon>Dothideomycetes</taxon>
        <taxon>Dothideomycetidae</taxon>
        <taxon>Mycosphaerellales</taxon>
        <taxon>Mycosphaerellaceae</taxon>
        <taxon>Cercospora</taxon>
    </lineage>
</organism>
<name>A0A6A6FB59_9PEZI</name>
<dbReference type="SUPFAM" id="SSF56112">
    <property type="entry name" value="Protein kinase-like (PK-like)"/>
    <property type="match status" value="1"/>
</dbReference>
<keyword evidence="2" id="KW-0808">Transferase</keyword>
<dbReference type="PANTHER" id="PTHR45646:SF11">
    <property type="entry name" value="SERINE_THREONINE-PROTEIN KINASE DOA"/>
    <property type="match status" value="1"/>
</dbReference>
<dbReference type="SMART" id="SM00220">
    <property type="entry name" value="S_TKc"/>
    <property type="match status" value="1"/>
</dbReference>
<dbReference type="PANTHER" id="PTHR45646">
    <property type="entry name" value="SERINE/THREONINE-PROTEIN KINASE DOA-RELATED"/>
    <property type="match status" value="1"/>
</dbReference>
<dbReference type="GO" id="GO:0004674">
    <property type="term" value="F:protein serine/threonine kinase activity"/>
    <property type="evidence" value="ECO:0007669"/>
    <property type="project" value="UniProtKB-KW"/>
</dbReference>
<evidence type="ECO:0000313" key="7">
    <source>
        <dbReference type="EMBL" id="KAF2210680.1"/>
    </source>
</evidence>
<dbReference type="GO" id="GO:0005634">
    <property type="term" value="C:nucleus"/>
    <property type="evidence" value="ECO:0007669"/>
    <property type="project" value="TreeGrafter"/>
</dbReference>
<reference evidence="7" key="1">
    <citation type="journal article" date="2020" name="Stud. Mycol.">
        <title>101 Dothideomycetes genomes: a test case for predicting lifestyles and emergence of pathogens.</title>
        <authorList>
            <person name="Haridas S."/>
            <person name="Albert R."/>
            <person name="Binder M."/>
            <person name="Bloem J."/>
            <person name="Labutti K."/>
            <person name="Salamov A."/>
            <person name="Andreopoulos B."/>
            <person name="Baker S."/>
            <person name="Barry K."/>
            <person name="Bills G."/>
            <person name="Bluhm B."/>
            <person name="Cannon C."/>
            <person name="Castanera R."/>
            <person name="Culley D."/>
            <person name="Daum C."/>
            <person name="Ezra D."/>
            <person name="Gonzalez J."/>
            <person name="Henrissat B."/>
            <person name="Kuo A."/>
            <person name="Liang C."/>
            <person name="Lipzen A."/>
            <person name="Lutzoni F."/>
            <person name="Magnuson J."/>
            <person name="Mondo S."/>
            <person name="Nolan M."/>
            <person name="Ohm R."/>
            <person name="Pangilinan J."/>
            <person name="Park H.-J."/>
            <person name="Ramirez L."/>
            <person name="Alfaro M."/>
            <person name="Sun H."/>
            <person name="Tritt A."/>
            <person name="Yoshinaga Y."/>
            <person name="Zwiers L.-H."/>
            <person name="Turgeon B."/>
            <person name="Goodwin S."/>
            <person name="Spatafora J."/>
            <person name="Crous P."/>
            <person name="Grigoriev I."/>
        </authorList>
    </citation>
    <scope>NUCLEOTIDE SEQUENCE</scope>
    <source>
        <strain evidence="7">SCOH1-5</strain>
    </source>
</reference>
<keyword evidence="3" id="KW-0547">Nucleotide-binding</keyword>
<gene>
    <name evidence="7" type="ORF">CERZMDRAFT_121775</name>
</gene>
<proteinExistence type="predicted"/>
<evidence type="ECO:0000256" key="3">
    <source>
        <dbReference type="ARBA" id="ARBA00022741"/>
    </source>
</evidence>
<dbReference type="Gene3D" id="1.10.510.10">
    <property type="entry name" value="Transferase(Phosphotransferase) domain 1"/>
    <property type="match status" value="1"/>
</dbReference>
<dbReference type="Gene3D" id="3.30.200.20">
    <property type="entry name" value="Phosphorylase Kinase, domain 1"/>
    <property type="match status" value="1"/>
</dbReference>
<dbReference type="GO" id="GO:0043484">
    <property type="term" value="P:regulation of RNA splicing"/>
    <property type="evidence" value="ECO:0007669"/>
    <property type="project" value="TreeGrafter"/>
</dbReference>
<accession>A0A6A6FB59</accession>
<evidence type="ECO:0000259" key="6">
    <source>
        <dbReference type="PROSITE" id="PS50011"/>
    </source>
</evidence>
<evidence type="ECO:0000256" key="4">
    <source>
        <dbReference type="ARBA" id="ARBA00022777"/>
    </source>
</evidence>
<evidence type="ECO:0000256" key="2">
    <source>
        <dbReference type="ARBA" id="ARBA00022679"/>
    </source>
</evidence>
<keyword evidence="1" id="KW-0723">Serine/threonine-protein kinase</keyword>
<protein>
    <recommendedName>
        <fullName evidence="6">Protein kinase domain-containing protein</fullName>
    </recommendedName>
</protein>
<evidence type="ECO:0000256" key="1">
    <source>
        <dbReference type="ARBA" id="ARBA00022527"/>
    </source>
</evidence>
<evidence type="ECO:0000313" key="8">
    <source>
        <dbReference type="Proteomes" id="UP000799539"/>
    </source>
</evidence>
<dbReference type="AlphaFoldDB" id="A0A6A6FB59"/>
<keyword evidence="8" id="KW-1185">Reference proteome</keyword>